<dbReference type="GO" id="GO:0055085">
    <property type="term" value="P:transmembrane transport"/>
    <property type="evidence" value="ECO:0007669"/>
    <property type="project" value="InterPro"/>
</dbReference>
<feature type="transmembrane region" description="Helical" evidence="7">
    <location>
        <begin position="34"/>
        <end position="61"/>
    </location>
</feature>
<evidence type="ECO:0000256" key="4">
    <source>
        <dbReference type="ARBA" id="ARBA00022692"/>
    </source>
</evidence>
<evidence type="ECO:0000256" key="1">
    <source>
        <dbReference type="ARBA" id="ARBA00004651"/>
    </source>
</evidence>
<dbReference type="InterPro" id="IPR035906">
    <property type="entry name" value="MetI-like_sf"/>
</dbReference>
<dbReference type="PANTHER" id="PTHR30193">
    <property type="entry name" value="ABC TRANSPORTER PERMEASE PROTEIN"/>
    <property type="match status" value="1"/>
</dbReference>
<comment type="similarity">
    <text evidence="7">Belongs to the binding-protein-dependent transport system permease family.</text>
</comment>
<dbReference type="GO" id="GO:0005886">
    <property type="term" value="C:plasma membrane"/>
    <property type="evidence" value="ECO:0007669"/>
    <property type="project" value="UniProtKB-SubCell"/>
</dbReference>
<keyword evidence="2 7" id="KW-0813">Transport</keyword>
<reference evidence="9 10" key="1">
    <citation type="submission" date="2016-10" db="EMBL/GenBank/DDBJ databases">
        <authorList>
            <person name="de Groot N.N."/>
        </authorList>
    </citation>
    <scope>NUCLEOTIDE SEQUENCE [LARGE SCALE GENOMIC DNA]</scope>
    <source>
        <strain evidence="9 10">AR40</strain>
    </source>
</reference>
<protein>
    <submittedName>
        <fullName evidence="9">Multiple sugar transport system permease protein</fullName>
    </submittedName>
</protein>
<dbReference type="InterPro" id="IPR051393">
    <property type="entry name" value="ABC_transporter_permease"/>
</dbReference>
<feature type="transmembrane region" description="Helical" evidence="7">
    <location>
        <begin position="96"/>
        <end position="117"/>
    </location>
</feature>
<gene>
    <name evidence="9" type="ORF">SAMN04487884_10483</name>
</gene>
<keyword evidence="9" id="KW-0762">Sugar transport</keyword>
<dbReference type="Pfam" id="PF00528">
    <property type="entry name" value="BPD_transp_1"/>
    <property type="match status" value="1"/>
</dbReference>
<dbReference type="Gene3D" id="1.10.3720.10">
    <property type="entry name" value="MetI-like"/>
    <property type="match status" value="1"/>
</dbReference>
<keyword evidence="3" id="KW-1003">Cell membrane</keyword>
<evidence type="ECO:0000256" key="3">
    <source>
        <dbReference type="ARBA" id="ARBA00022475"/>
    </source>
</evidence>
<accession>A0A1H9N9D3</accession>
<dbReference type="SUPFAM" id="SSF161098">
    <property type="entry name" value="MetI-like"/>
    <property type="match status" value="1"/>
</dbReference>
<dbReference type="CDD" id="cd06261">
    <property type="entry name" value="TM_PBP2"/>
    <property type="match status" value="1"/>
</dbReference>
<dbReference type="InterPro" id="IPR000515">
    <property type="entry name" value="MetI-like"/>
</dbReference>
<keyword evidence="5 7" id="KW-1133">Transmembrane helix</keyword>
<evidence type="ECO:0000256" key="7">
    <source>
        <dbReference type="RuleBase" id="RU363032"/>
    </source>
</evidence>
<dbReference type="Proteomes" id="UP000182584">
    <property type="component" value="Unassembled WGS sequence"/>
</dbReference>
<name>A0A1H9N9D3_BUTFI</name>
<evidence type="ECO:0000313" key="9">
    <source>
        <dbReference type="EMBL" id="SER32003.1"/>
    </source>
</evidence>
<feature type="domain" description="ABC transmembrane type-1" evidence="8">
    <location>
        <begin position="92"/>
        <end position="308"/>
    </location>
</feature>
<evidence type="ECO:0000313" key="10">
    <source>
        <dbReference type="Proteomes" id="UP000182584"/>
    </source>
</evidence>
<feature type="transmembrane region" description="Helical" evidence="7">
    <location>
        <begin position="129"/>
        <end position="149"/>
    </location>
</feature>
<evidence type="ECO:0000259" key="8">
    <source>
        <dbReference type="PROSITE" id="PS50928"/>
    </source>
</evidence>
<dbReference type="EMBL" id="FOGJ01000004">
    <property type="protein sequence ID" value="SER32003.1"/>
    <property type="molecule type" value="Genomic_DNA"/>
</dbReference>
<organism evidence="9 10">
    <name type="scientific">Butyrivibrio fibrisolvens</name>
    <dbReference type="NCBI Taxonomy" id="831"/>
    <lineage>
        <taxon>Bacteria</taxon>
        <taxon>Bacillati</taxon>
        <taxon>Bacillota</taxon>
        <taxon>Clostridia</taxon>
        <taxon>Lachnospirales</taxon>
        <taxon>Lachnospiraceae</taxon>
        <taxon>Butyrivibrio</taxon>
    </lineage>
</organism>
<evidence type="ECO:0000256" key="5">
    <source>
        <dbReference type="ARBA" id="ARBA00022989"/>
    </source>
</evidence>
<keyword evidence="4 7" id="KW-0812">Transmembrane</keyword>
<comment type="subcellular location">
    <subcellularLocation>
        <location evidence="1 7">Cell membrane</location>
        <topology evidence="1 7">Multi-pass membrane protein</topology>
    </subcellularLocation>
</comment>
<sequence>MREEGMKDFFSKYIKLRKREAQIMVKKAKVSKMCYAFLAPYAILFAMFFVFPVVASIYFSFTYYNILQPPRFLGLQNYVSLILEDDVFLTSVKNTLMIAVITGPLGYIMSFLFAWLINELPRWVRSIAVIVFYAPSIAGNCYVIFSVFFRGDAYGYVNAALINLGIIDSPILWFVNPQYMLPICMLVILWMSLGTGFLSFVAGLQGVDKAQFEAGYMDGVKNRWQELWYITLPNMKPMLMFGAVMSITQAFGVADVTMALCGNPSTDYAASTIVTHLIDYGSQRFEMGYACAIATILFLMMILCNKLIQNLLRRVGT</sequence>
<feature type="transmembrane region" description="Helical" evidence="7">
    <location>
        <begin position="287"/>
        <end position="308"/>
    </location>
</feature>
<proteinExistence type="inferred from homology"/>
<evidence type="ECO:0000256" key="2">
    <source>
        <dbReference type="ARBA" id="ARBA00022448"/>
    </source>
</evidence>
<feature type="transmembrane region" description="Helical" evidence="7">
    <location>
        <begin position="187"/>
        <end position="207"/>
    </location>
</feature>
<keyword evidence="6 7" id="KW-0472">Membrane</keyword>
<evidence type="ECO:0000256" key="6">
    <source>
        <dbReference type="ARBA" id="ARBA00023136"/>
    </source>
</evidence>
<dbReference type="AlphaFoldDB" id="A0A1H9N9D3"/>
<dbReference type="PANTHER" id="PTHR30193:SF37">
    <property type="entry name" value="INNER MEMBRANE ABC TRANSPORTER PERMEASE PROTEIN YCJO"/>
    <property type="match status" value="1"/>
</dbReference>
<dbReference type="eggNOG" id="COG1175">
    <property type="taxonomic scope" value="Bacteria"/>
</dbReference>
<dbReference type="PROSITE" id="PS50928">
    <property type="entry name" value="ABC_TM1"/>
    <property type="match status" value="1"/>
</dbReference>